<dbReference type="InterPro" id="IPR047259">
    <property type="entry name" value="QUIRKY-like"/>
</dbReference>
<evidence type="ECO:0000256" key="6">
    <source>
        <dbReference type="ARBA" id="ARBA00023136"/>
    </source>
</evidence>
<evidence type="ECO:0000313" key="12">
    <source>
        <dbReference type="Proteomes" id="UP000006727"/>
    </source>
</evidence>
<dbReference type="OMA" id="DCGPTLE"/>
<dbReference type="GeneID" id="112287867"/>
<feature type="domain" description="C2" evidence="9">
    <location>
        <begin position="1"/>
        <end position="108"/>
    </location>
</feature>
<dbReference type="InterPro" id="IPR013583">
    <property type="entry name" value="MCTP_C"/>
</dbReference>
<dbReference type="CDD" id="cd08378">
    <property type="entry name" value="C2B_MCTP_PRT_plant"/>
    <property type="match status" value="1"/>
</dbReference>
<dbReference type="Proteomes" id="UP000006727">
    <property type="component" value="Chromosome 10"/>
</dbReference>
<feature type="domain" description="C2" evidence="9">
    <location>
        <begin position="425"/>
        <end position="547"/>
    </location>
</feature>
<evidence type="ECO:0000313" key="10">
    <source>
        <dbReference type="EMBL" id="PNR46601.1"/>
    </source>
</evidence>
<sequence>MTGARKLVVEVISAKDLMPKDGHGSSNAYCVLDYDGQRKRTKVKSKDLDPTWNEKFEFAIHDPSAPGVLEINVQNEMNSGTGRRSSFLGRIVVPVSTVPPKPEAVRWYPLQKRGLFSHIKGDLGLKIWWALDEPPKAKNEKKEEKKLKEEKTEGAGGKKEGGGGGKKNQSKDDGGGDQENQGTAKSEGDGDAKENVKVGDGGGDEKPKGGGGEQNSKGAGGNGGNAGGKSKEVKKEVKADNQPQMPRPSLITVPETDFTVKETNPDLGKAVDYRQHFDLVEQMSYLFVRVVRARGLMGKDTNGLSDPYVRITVGPVRTETKIIKHDLNPVWNQVFAVGKDKLQGGTLELSVWDADKQSKDDFLGGFMIDLSEVPVRKPPESPLAPQWYRLESKVGPGRVRGEIMVAIWWGTQADEVFPEAWHSDTGGHAMFRSKTYLSPKLWYLRVNIIEAQDLVAMDKGRLPEPFVRAQVGPYQMLRTRPSAAVRGSSPFWNEDLMFVASEPFEDWLNLLVEDAAGPMGEILGLARIPLSTIERRIDGRPVPSRWYILEREGGKGGPFLGRIHLRLCFDGGYHVMDESPNYISDTRPTARQLWRPPLGVLELGIHGANNLLPMKTTKDNRGTTDAYCVAKYGPKWVRTRTIFDTFNPRFNEQYTWEVYDPCTVITVSVFDNRHTQPTGPAQVKDLPIGKVRIRLSTLESDRVYTNAYPLLVVTPQGVKKMGDIELAVRMTCASTANLMHAYVQPQLPRMHFFYPIEPRQQEHLRVAAMNIVALRLMRAEPPLRQEVVRFMLDTEAERWSMRRSKANYFRIMGVLHGVLAIMNWFSDICSWKSPVTTVLVHILFLILVWYPELLLPTMFLYMFLIGAWNYRFRSRIPPFMDSKLSQGEYIGDLDELEEEFNVVPANRAAEVLKLRYERLRSVAGRIQNALGDLASMGERLHSLLSWRDPRATAMFITFCLLTAIILYVTPFQVAAVLLGVYVLRHPRFRDPLPGLPINFFKRLPSQSDRIL</sequence>
<dbReference type="GO" id="GO:0016020">
    <property type="term" value="C:membrane"/>
    <property type="evidence" value="ECO:0007669"/>
    <property type="project" value="UniProtKB-SubCell"/>
</dbReference>
<feature type="transmembrane region" description="Helical" evidence="8">
    <location>
        <begin position="955"/>
        <end position="983"/>
    </location>
</feature>
<feature type="region of interest" description="Disordered" evidence="7">
    <location>
        <begin position="136"/>
        <end position="250"/>
    </location>
</feature>
<dbReference type="CDD" id="cd04019">
    <property type="entry name" value="C2C_MCTP_PRT_plant"/>
    <property type="match status" value="1"/>
</dbReference>
<dbReference type="InterPro" id="IPR047257">
    <property type="entry name" value="C2B_MCTP_PRT_plant"/>
</dbReference>
<gene>
    <name evidence="11" type="primary">LOC112287867</name>
    <name evidence="10" type="ORF">PHYPA_013720</name>
</gene>
<evidence type="ECO:0000256" key="4">
    <source>
        <dbReference type="ARBA" id="ARBA00022737"/>
    </source>
</evidence>
<dbReference type="PRINTS" id="PR00360">
    <property type="entry name" value="C2DOMAIN"/>
</dbReference>
<keyword evidence="6 8" id="KW-0472">Membrane</keyword>
<dbReference type="AlphaFoldDB" id="A0A2K1JYJ2"/>
<dbReference type="FunCoup" id="A0A2K1JYJ2">
    <property type="interactions" value="1717"/>
</dbReference>
<comment type="similarity">
    <text evidence="2">Belongs to the MCTP family.</text>
</comment>
<feature type="compositionally biased region" description="Basic and acidic residues" evidence="7">
    <location>
        <begin position="186"/>
        <end position="208"/>
    </location>
</feature>
<dbReference type="EnsemblPlants" id="Pp3c10_11080V3.1">
    <property type="protein sequence ID" value="Pp3c10_11080V3.1"/>
    <property type="gene ID" value="Pp3c10_11080"/>
</dbReference>
<comment type="subcellular location">
    <subcellularLocation>
        <location evidence="1">Membrane</location>
        <topology evidence="1">Multi-pass membrane protein</topology>
    </subcellularLocation>
</comment>
<keyword evidence="12" id="KW-1185">Reference proteome</keyword>
<evidence type="ECO:0000256" key="2">
    <source>
        <dbReference type="ARBA" id="ARBA00007923"/>
    </source>
</evidence>
<protein>
    <recommendedName>
        <fullName evidence="9">C2 domain-containing protein</fullName>
    </recommendedName>
</protein>
<dbReference type="PANTHER" id="PTHR31425:SF50">
    <property type="entry name" value="FT-INTERACTING PROTEIN 3-RELATED"/>
    <property type="match status" value="1"/>
</dbReference>
<keyword evidence="5 8" id="KW-1133">Transmembrane helix</keyword>
<name>A0A2K1JYJ2_PHYPA</name>
<evidence type="ECO:0000256" key="5">
    <source>
        <dbReference type="ARBA" id="ARBA00022989"/>
    </source>
</evidence>
<organism evidence="10">
    <name type="scientific">Physcomitrium patens</name>
    <name type="common">Spreading-leaved earth moss</name>
    <name type="synonym">Physcomitrella patens</name>
    <dbReference type="NCBI Taxonomy" id="3218"/>
    <lineage>
        <taxon>Eukaryota</taxon>
        <taxon>Viridiplantae</taxon>
        <taxon>Streptophyta</taxon>
        <taxon>Embryophyta</taxon>
        <taxon>Bryophyta</taxon>
        <taxon>Bryophytina</taxon>
        <taxon>Bryopsida</taxon>
        <taxon>Funariidae</taxon>
        <taxon>Funariales</taxon>
        <taxon>Funariaceae</taxon>
        <taxon>Physcomitrium</taxon>
    </lineage>
</organism>
<dbReference type="EnsemblPlants" id="Pp3c10_11080V3.2">
    <property type="protein sequence ID" value="Pp3c10_11080V3.2"/>
    <property type="gene ID" value="Pp3c10_11080"/>
</dbReference>
<accession>A0A2K1JYJ2</accession>
<dbReference type="STRING" id="3218.A0A2K1JYJ2"/>
<feature type="domain" description="C2" evidence="9">
    <location>
        <begin position="263"/>
        <end position="388"/>
    </location>
</feature>
<reference evidence="10 12" key="2">
    <citation type="journal article" date="2018" name="Plant J.">
        <title>The Physcomitrella patens chromosome-scale assembly reveals moss genome structure and evolution.</title>
        <authorList>
            <person name="Lang D."/>
            <person name="Ullrich K.K."/>
            <person name="Murat F."/>
            <person name="Fuchs J."/>
            <person name="Jenkins J."/>
            <person name="Haas F.B."/>
            <person name="Piednoel M."/>
            <person name="Gundlach H."/>
            <person name="Van Bel M."/>
            <person name="Meyberg R."/>
            <person name="Vives C."/>
            <person name="Morata J."/>
            <person name="Symeonidi A."/>
            <person name="Hiss M."/>
            <person name="Muchero W."/>
            <person name="Kamisugi Y."/>
            <person name="Saleh O."/>
            <person name="Blanc G."/>
            <person name="Decker E.L."/>
            <person name="van Gessel N."/>
            <person name="Grimwood J."/>
            <person name="Hayes R.D."/>
            <person name="Graham S.W."/>
            <person name="Gunter L.E."/>
            <person name="McDaniel S.F."/>
            <person name="Hoernstein S.N.W."/>
            <person name="Larsson A."/>
            <person name="Li F.W."/>
            <person name="Perroud P.F."/>
            <person name="Phillips J."/>
            <person name="Ranjan P."/>
            <person name="Rokshar D.S."/>
            <person name="Rothfels C.J."/>
            <person name="Schneider L."/>
            <person name="Shu S."/>
            <person name="Stevenson D.W."/>
            <person name="Thummler F."/>
            <person name="Tillich M."/>
            <person name="Villarreal Aguilar J.C."/>
            <person name="Widiez T."/>
            <person name="Wong G.K."/>
            <person name="Wymore A."/>
            <person name="Zhang Y."/>
            <person name="Zimmer A.D."/>
            <person name="Quatrano R.S."/>
            <person name="Mayer K.F.X."/>
            <person name="Goodstein D."/>
            <person name="Casacuberta J.M."/>
            <person name="Vandepoele K."/>
            <person name="Reski R."/>
            <person name="Cuming A.C."/>
            <person name="Tuskan G.A."/>
            <person name="Maumus F."/>
            <person name="Salse J."/>
            <person name="Schmutz J."/>
            <person name="Rensing S.A."/>
        </authorList>
    </citation>
    <scope>NUCLEOTIDE SEQUENCE [LARGE SCALE GENOMIC DNA]</scope>
    <source>
        <strain evidence="11 12">cv. Gransden 2004</strain>
    </source>
</reference>
<feature type="transmembrane region" description="Helical" evidence="8">
    <location>
        <begin position="838"/>
        <end position="865"/>
    </location>
</feature>
<keyword evidence="3 8" id="KW-0812">Transmembrane</keyword>
<keyword evidence="4" id="KW-0677">Repeat</keyword>
<evidence type="ECO:0000313" key="11">
    <source>
        <dbReference type="EnsemblPlants" id="Pp3c10_11080V3.1"/>
    </source>
</evidence>
<dbReference type="EnsemblPlants" id="Pp3c10_11080V3.4">
    <property type="protein sequence ID" value="Pp3c10_11080V3.4"/>
    <property type="gene ID" value="Pp3c10_11080"/>
</dbReference>
<feature type="compositionally biased region" description="Basic and acidic residues" evidence="7">
    <location>
        <begin position="229"/>
        <end position="239"/>
    </location>
</feature>
<dbReference type="RefSeq" id="XP_073392996.1">
    <property type="nucleotide sequence ID" value="XM_073536895.1"/>
</dbReference>
<reference evidence="10 12" key="1">
    <citation type="journal article" date="2008" name="Science">
        <title>The Physcomitrella genome reveals evolutionary insights into the conquest of land by plants.</title>
        <authorList>
            <person name="Rensing S."/>
            <person name="Lang D."/>
            <person name="Zimmer A."/>
            <person name="Terry A."/>
            <person name="Salamov A."/>
            <person name="Shapiro H."/>
            <person name="Nishiyama T."/>
            <person name="Perroud P.-F."/>
            <person name="Lindquist E."/>
            <person name="Kamisugi Y."/>
            <person name="Tanahashi T."/>
            <person name="Sakakibara K."/>
            <person name="Fujita T."/>
            <person name="Oishi K."/>
            <person name="Shin-I T."/>
            <person name="Kuroki Y."/>
            <person name="Toyoda A."/>
            <person name="Suzuki Y."/>
            <person name="Hashimoto A."/>
            <person name="Yamaguchi K."/>
            <person name="Sugano A."/>
            <person name="Kohara Y."/>
            <person name="Fujiyama A."/>
            <person name="Anterola A."/>
            <person name="Aoki S."/>
            <person name="Ashton N."/>
            <person name="Barbazuk W.B."/>
            <person name="Barker E."/>
            <person name="Bennetzen J."/>
            <person name="Bezanilla M."/>
            <person name="Blankenship R."/>
            <person name="Cho S.H."/>
            <person name="Dutcher S."/>
            <person name="Estelle M."/>
            <person name="Fawcett J.A."/>
            <person name="Gundlach H."/>
            <person name="Hanada K."/>
            <person name="Heyl A."/>
            <person name="Hicks K.A."/>
            <person name="Hugh J."/>
            <person name="Lohr M."/>
            <person name="Mayer K."/>
            <person name="Melkozernov A."/>
            <person name="Murata T."/>
            <person name="Nelson D."/>
            <person name="Pils B."/>
            <person name="Prigge M."/>
            <person name="Reiss B."/>
            <person name="Renner T."/>
            <person name="Rombauts S."/>
            <person name="Rushton P."/>
            <person name="Sanderfoot A."/>
            <person name="Schween G."/>
            <person name="Shiu S.-H."/>
            <person name="Stueber K."/>
            <person name="Theodoulou F.L."/>
            <person name="Tu H."/>
            <person name="Van de Peer Y."/>
            <person name="Verrier P.J."/>
            <person name="Waters E."/>
            <person name="Wood A."/>
            <person name="Yang L."/>
            <person name="Cove D."/>
            <person name="Cuming A."/>
            <person name="Hasebe M."/>
            <person name="Lucas S."/>
            <person name="Mishler D.B."/>
            <person name="Reski R."/>
            <person name="Grigoriev I."/>
            <person name="Quatrano R.S."/>
            <person name="Boore J.L."/>
        </authorList>
    </citation>
    <scope>NUCLEOTIDE SEQUENCE [LARGE SCALE GENOMIC DNA]</scope>
    <source>
        <strain evidence="11 12">cv. Gransden 2004</strain>
    </source>
</reference>
<evidence type="ECO:0000256" key="3">
    <source>
        <dbReference type="ARBA" id="ARBA00022692"/>
    </source>
</evidence>
<dbReference type="CDD" id="cd08379">
    <property type="entry name" value="C2D_MCTP_PRT_plant"/>
    <property type="match status" value="1"/>
</dbReference>
<evidence type="ECO:0000259" key="9">
    <source>
        <dbReference type="PROSITE" id="PS50004"/>
    </source>
</evidence>
<dbReference type="KEGG" id="ppp:112287867"/>
<dbReference type="InterPro" id="IPR047255">
    <property type="entry name" value="C2D_MCTP_PRT_plant"/>
</dbReference>
<dbReference type="Gramene" id="Pp3c10_11080V3.2">
    <property type="protein sequence ID" value="Pp3c10_11080V3.2"/>
    <property type="gene ID" value="Pp3c10_11080"/>
</dbReference>
<dbReference type="Gene3D" id="2.60.40.150">
    <property type="entry name" value="C2 domain"/>
    <property type="match status" value="4"/>
</dbReference>
<dbReference type="SMART" id="SM00239">
    <property type="entry name" value="C2"/>
    <property type="match status" value="4"/>
</dbReference>
<dbReference type="FunFam" id="2.60.40.150:FF:000090">
    <property type="entry name" value="C2 domain-containing protein"/>
    <property type="match status" value="1"/>
</dbReference>
<dbReference type="EMBL" id="ABEU02000010">
    <property type="protein sequence ID" value="PNR46601.1"/>
    <property type="molecule type" value="Genomic_DNA"/>
</dbReference>
<evidence type="ECO:0000256" key="1">
    <source>
        <dbReference type="ARBA" id="ARBA00004141"/>
    </source>
</evidence>
<dbReference type="EnsemblPlants" id="Pp3c10_11080V3.3">
    <property type="protein sequence ID" value="Pp3c10_11080V3.3"/>
    <property type="gene ID" value="Pp3c10_11080"/>
</dbReference>
<dbReference type="Pfam" id="PF00168">
    <property type="entry name" value="C2"/>
    <property type="match status" value="4"/>
</dbReference>
<dbReference type="RefSeq" id="XP_024387200.1">
    <property type="nucleotide sequence ID" value="XM_024531432.2"/>
</dbReference>
<dbReference type="Pfam" id="PF08372">
    <property type="entry name" value="PRT_C"/>
    <property type="match status" value="1"/>
</dbReference>
<dbReference type="InterPro" id="IPR035892">
    <property type="entry name" value="C2_domain_sf"/>
</dbReference>
<dbReference type="Gramene" id="Pp3c10_11080V3.1">
    <property type="protein sequence ID" value="Pp3c10_11080V3.1"/>
    <property type="gene ID" value="Pp3c10_11080"/>
</dbReference>
<dbReference type="Gramene" id="Pp3c10_11080V3.3">
    <property type="protein sequence ID" value="Pp3c10_11080V3.3"/>
    <property type="gene ID" value="Pp3c10_11080"/>
</dbReference>
<dbReference type="PANTHER" id="PTHR31425">
    <property type="entry name" value="PHOSPHORIBOSYLANTHRANILATE TRANSFERASE ISOFORM 1"/>
    <property type="match status" value="1"/>
</dbReference>
<dbReference type="Gramene" id="Pp3c10_11080V3.4">
    <property type="protein sequence ID" value="Pp3c10_11080V3.4"/>
    <property type="gene ID" value="Pp3c10_11080"/>
</dbReference>
<feature type="compositionally biased region" description="Gly residues" evidence="7">
    <location>
        <begin position="209"/>
        <end position="227"/>
    </location>
</feature>
<dbReference type="PaxDb" id="3218-PP1S120_96V6.1"/>
<reference evidence="11" key="3">
    <citation type="submission" date="2020-12" db="UniProtKB">
        <authorList>
            <consortium name="EnsemblPlants"/>
        </authorList>
    </citation>
    <scope>IDENTIFICATION</scope>
</reference>
<feature type="domain" description="C2" evidence="9">
    <location>
        <begin position="582"/>
        <end position="708"/>
    </location>
</feature>
<dbReference type="InterPro" id="IPR000008">
    <property type="entry name" value="C2_dom"/>
</dbReference>
<evidence type="ECO:0000256" key="8">
    <source>
        <dbReference type="SAM" id="Phobius"/>
    </source>
</evidence>
<dbReference type="SUPFAM" id="SSF49562">
    <property type="entry name" value="C2 domain (Calcium/lipid-binding domain, CaLB)"/>
    <property type="match status" value="4"/>
</dbReference>
<dbReference type="PROSITE" id="PS50004">
    <property type="entry name" value="C2"/>
    <property type="match status" value="4"/>
</dbReference>
<proteinExistence type="inferred from homology"/>
<feature type="compositionally biased region" description="Basic and acidic residues" evidence="7">
    <location>
        <begin position="136"/>
        <end position="161"/>
    </location>
</feature>
<dbReference type="InterPro" id="IPR047258">
    <property type="entry name" value="C2C_MCTP_PRT_plant"/>
</dbReference>
<evidence type="ECO:0000256" key="7">
    <source>
        <dbReference type="SAM" id="MobiDB-lite"/>
    </source>
</evidence>
<dbReference type="CDD" id="cd04022">
    <property type="entry name" value="C2A_MCTP_PRT_plant"/>
    <property type="match status" value="1"/>
</dbReference>
<dbReference type="RefSeq" id="XP_024387198.1">
    <property type="nucleotide sequence ID" value="XM_024531430.2"/>
</dbReference>
<dbReference type="OrthoDB" id="67700at2759"/>